<protein>
    <submittedName>
        <fullName evidence="2">Uncharacterized protein</fullName>
    </submittedName>
</protein>
<proteinExistence type="predicted"/>
<dbReference type="EMBL" id="CADEAL010002846">
    <property type="protein sequence ID" value="CAB1442411.1"/>
    <property type="molecule type" value="Genomic_DNA"/>
</dbReference>
<name>A0A9N7V586_PLEPL</name>
<feature type="region of interest" description="Disordered" evidence="1">
    <location>
        <begin position="28"/>
        <end position="75"/>
    </location>
</feature>
<evidence type="ECO:0000313" key="3">
    <source>
        <dbReference type="Proteomes" id="UP001153269"/>
    </source>
</evidence>
<keyword evidence="3" id="KW-1185">Reference proteome</keyword>
<sequence length="295" mass="32987">MKQIQKPALIHSGRVNHLLARGALVAPPLPSVHWAGPGHRGGDGGGRRRRRRKRREEEKEEVEEEEEVKGRRDRKHRLVLDDPPRLQLPLQITEMNDHPGGCCFHLELQDSRVSRSQTSPRSTLQTLVACRDTAPHAAGTCSPDPSFKPWFTSADRSLVQQSKAGHLAVMLPLLCGDRALDCCSARDSSFPGFSSSFMVWTQNHSRSSATRAVVRHPPRHPSASSAAARSEIHPERTYAEERTVAGDVLHIVQCISVYLTDVSCQSENRRRGIKRSEPEVTDEADTCRFSLLKYK</sequence>
<evidence type="ECO:0000313" key="2">
    <source>
        <dbReference type="EMBL" id="CAB1442411.1"/>
    </source>
</evidence>
<organism evidence="2 3">
    <name type="scientific">Pleuronectes platessa</name>
    <name type="common">European plaice</name>
    <dbReference type="NCBI Taxonomy" id="8262"/>
    <lineage>
        <taxon>Eukaryota</taxon>
        <taxon>Metazoa</taxon>
        <taxon>Chordata</taxon>
        <taxon>Craniata</taxon>
        <taxon>Vertebrata</taxon>
        <taxon>Euteleostomi</taxon>
        <taxon>Actinopterygii</taxon>
        <taxon>Neopterygii</taxon>
        <taxon>Teleostei</taxon>
        <taxon>Neoteleostei</taxon>
        <taxon>Acanthomorphata</taxon>
        <taxon>Carangaria</taxon>
        <taxon>Pleuronectiformes</taxon>
        <taxon>Pleuronectoidei</taxon>
        <taxon>Pleuronectidae</taxon>
        <taxon>Pleuronectes</taxon>
    </lineage>
</organism>
<dbReference type="Proteomes" id="UP001153269">
    <property type="component" value="Unassembled WGS sequence"/>
</dbReference>
<gene>
    <name evidence="2" type="ORF">PLEPLA_LOCUS30081</name>
</gene>
<comment type="caution">
    <text evidence="2">The sequence shown here is derived from an EMBL/GenBank/DDBJ whole genome shotgun (WGS) entry which is preliminary data.</text>
</comment>
<feature type="region of interest" description="Disordered" evidence="1">
    <location>
        <begin position="210"/>
        <end position="235"/>
    </location>
</feature>
<accession>A0A9N7V586</accession>
<dbReference type="AlphaFoldDB" id="A0A9N7V586"/>
<evidence type="ECO:0000256" key="1">
    <source>
        <dbReference type="SAM" id="MobiDB-lite"/>
    </source>
</evidence>
<feature type="compositionally biased region" description="Acidic residues" evidence="1">
    <location>
        <begin position="58"/>
        <end position="67"/>
    </location>
</feature>
<reference evidence="2" key="1">
    <citation type="submission" date="2020-03" db="EMBL/GenBank/DDBJ databases">
        <authorList>
            <person name="Weist P."/>
        </authorList>
    </citation>
    <scope>NUCLEOTIDE SEQUENCE</scope>
</reference>